<dbReference type="AlphaFoldDB" id="A0AAN9XTJ4"/>
<protein>
    <submittedName>
        <fullName evidence="1">Uncharacterized protein</fullName>
    </submittedName>
</protein>
<sequence>MYYDSWACVACINVTMQRHLLACWNTCIHRQRLLLPFLNCYSIISNLRKSKKQTTICFTGTGIVTQTTFSFCIGKF</sequence>
<organism evidence="1 2">
    <name type="scientific">Psophocarpus tetragonolobus</name>
    <name type="common">Winged bean</name>
    <name type="synonym">Dolichos tetragonolobus</name>
    <dbReference type="NCBI Taxonomy" id="3891"/>
    <lineage>
        <taxon>Eukaryota</taxon>
        <taxon>Viridiplantae</taxon>
        <taxon>Streptophyta</taxon>
        <taxon>Embryophyta</taxon>
        <taxon>Tracheophyta</taxon>
        <taxon>Spermatophyta</taxon>
        <taxon>Magnoliopsida</taxon>
        <taxon>eudicotyledons</taxon>
        <taxon>Gunneridae</taxon>
        <taxon>Pentapetalae</taxon>
        <taxon>rosids</taxon>
        <taxon>fabids</taxon>
        <taxon>Fabales</taxon>
        <taxon>Fabaceae</taxon>
        <taxon>Papilionoideae</taxon>
        <taxon>50 kb inversion clade</taxon>
        <taxon>NPAAA clade</taxon>
        <taxon>indigoferoid/millettioid clade</taxon>
        <taxon>Phaseoleae</taxon>
        <taxon>Psophocarpus</taxon>
    </lineage>
</organism>
<dbReference type="Proteomes" id="UP001386955">
    <property type="component" value="Unassembled WGS sequence"/>
</dbReference>
<proteinExistence type="predicted"/>
<reference evidence="1 2" key="1">
    <citation type="submission" date="2024-01" db="EMBL/GenBank/DDBJ databases">
        <title>The genomes of 5 underutilized Papilionoideae crops provide insights into root nodulation and disease resistanc.</title>
        <authorList>
            <person name="Jiang F."/>
        </authorList>
    </citation>
    <scope>NUCLEOTIDE SEQUENCE [LARGE SCALE GENOMIC DNA]</scope>
    <source>
        <strain evidence="1">DUOXIRENSHENG_FW03</strain>
        <tissue evidence="1">Leaves</tissue>
    </source>
</reference>
<evidence type="ECO:0000313" key="1">
    <source>
        <dbReference type="EMBL" id="KAK7406959.1"/>
    </source>
</evidence>
<keyword evidence="2" id="KW-1185">Reference proteome</keyword>
<dbReference type="EMBL" id="JAYMYS010000002">
    <property type="protein sequence ID" value="KAK7406959.1"/>
    <property type="molecule type" value="Genomic_DNA"/>
</dbReference>
<gene>
    <name evidence="1" type="ORF">VNO78_08595</name>
</gene>
<accession>A0AAN9XTJ4</accession>
<comment type="caution">
    <text evidence="1">The sequence shown here is derived from an EMBL/GenBank/DDBJ whole genome shotgun (WGS) entry which is preliminary data.</text>
</comment>
<name>A0AAN9XTJ4_PSOTE</name>
<evidence type="ECO:0000313" key="2">
    <source>
        <dbReference type="Proteomes" id="UP001386955"/>
    </source>
</evidence>